<organism evidence="1 2">
    <name type="scientific">Cyclotella cryptica</name>
    <dbReference type="NCBI Taxonomy" id="29204"/>
    <lineage>
        <taxon>Eukaryota</taxon>
        <taxon>Sar</taxon>
        <taxon>Stramenopiles</taxon>
        <taxon>Ochrophyta</taxon>
        <taxon>Bacillariophyta</taxon>
        <taxon>Coscinodiscophyceae</taxon>
        <taxon>Thalassiosirophycidae</taxon>
        <taxon>Stephanodiscales</taxon>
        <taxon>Stephanodiscaceae</taxon>
        <taxon>Cyclotella</taxon>
    </lineage>
</organism>
<evidence type="ECO:0000313" key="2">
    <source>
        <dbReference type="Proteomes" id="UP001516023"/>
    </source>
</evidence>
<name>A0ABD3QJK8_9STRA</name>
<accession>A0ABD3QJK8</accession>
<proteinExistence type="predicted"/>
<dbReference type="AlphaFoldDB" id="A0ABD3QJK8"/>
<keyword evidence="2" id="KW-1185">Reference proteome</keyword>
<dbReference type="EMBL" id="JABMIG020000032">
    <property type="protein sequence ID" value="KAL3800450.1"/>
    <property type="molecule type" value="Genomic_DNA"/>
</dbReference>
<dbReference type="Proteomes" id="UP001516023">
    <property type="component" value="Unassembled WGS sequence"/>
</dbReference>
<protein>
    <submittedName>
        <fullName evidence="1">Uncharacterized protein</fullName>
    </submittedName>
</protein>
<comment type="caution">
    <text evidence="1">The sequence shown here is derived from an EMBL/GenBank/DDBJ whole genome shotgun (WGS) entry which is preliminary data.</text>
</comment>
<gene>
    <name evidence="1" type="ORF">HJC23_011687</name>
</gene>
<evidence type="ECO:0000313" key="1">
    <source>
        <dbReference type="EMBL" id="KAL3800450.1"/>
    </source>
</evidence>
<reference evidence="1 2" key="1">
    <citation type="journal article" date="2020" name="G3 (Bethesda)">
        <title>Improved Reference Genome for Cyclotella cryptica CCMP332, a Model for Cell Wall Morphogenesis, Salinity Adaptation, and Lipid Production in Diatoms (Bacillariophyta).</title>
        <authorList>
            <person name="Roberts W.R."/>
            <person name="Downey K.M."/>
            <person name="Ruck E.C."/>
            <person name="Traller J.C."/>
            <person name="Alverson A.J."/>
        </authorList>
    </citation>
    <scope>NUCLEOTIDE SEQUENCE [LARGE SCALE GENOMIC DNA]</scope>
    <source>
        <strain evidence="1 2">CCMP332</strain>
    </source>
</reference>
<sequence>MFHQIETTEQMTNQFMPSITRSAEMTSSESDTFTVPTIFRKAPKNINLIEIGVCELVSLKEDDPFLYYSIPAVRKAAMRGIDIDEAAIDATASSVDTPGLSRRSISFEFSDSHDHMIMEIDESDSDANVDMTSSLCSEVDENVIELLEVTRQSRISFESSNLMLSDYLCAVDSVAVSESPDQQNDEDDWLFLCADYLSFDE</sequence>